<dbReference type="InterPro" id="IPR029021">
    <property type="entry name" value="Prot-tyrosine_phosphatase-like"/>
</dbReference>
<comment type="similarity">
    <text evidence="1">Belongs to the protein-tyrosine phosphatase family.</text>
</comment>
<dbReference type="EMBL" id="JAKFHA010000017">
    <property type="protein sequence ID" value="MCF2530554.1"/>
    <property type="molecule type" value="Genomic_DNA"/>
</dbReference>
<evidence type="ECO:0000313" key="3">
    <source>
        <dbReference type="EMBL" id="MCF2530554.1"/>
    </source>
</evidence>
<evidence type="ECO:0000256" key="1">
    <source>
        <dbReference type="ARBA" id="ARBA00009580"/>
    </source>
</evidence>
<dbReference type="RefSeq" id="WP_235055223.1">
    <property type="nucleotide sequence ID" value="NZ_JAKFHA010000017.1"/>
</dbReference>
<dbReference type="GO" id="GO:0004721">
    <property type="term" value="F:phosphoprotein phosphatase activity"/>
    <property type="evidence" value="ECO:0007669"/>
    <property type="project" value="InterPro"/>
</dbReference>
<dbReference type="Gene3D" id="3.90.190.10">
    <property type="entry name" value="Protein tyrosine phosphatase superfamily"/>
    <property type="match status" value="1"/>
</dbReference>
<protein>
    <submittedName>
        <fullName evidence="3">Tyrosine-protein phosphatase</fullName>
    </submittedName>
</protein>
<dbReference type="PROSITE" id="PS50056">
    <property type="entry name" value="TYR_PHOSPHATASE_2"/>
    <property type="match status" value="1"/>
</dbReference>
<evidence type="ECO:0000259" key="2">
    <source>
        <dbReference type="PROSITE" id="PS50056"/>
    </source>
</evidence>
<feature type="domain" description="Tyrosine specific protein phosphatases" evidence="2">
    <location>
        <begin position="140"/>
        <end position="174"/>
    </location>
</feature>
<evidence type="ECO:0000313" key="4">
    <source>
        <dbReference type="Proteomes" id="UP001165378"/>
    </source>
</evidence>
<dbReference type="InterPro" id="IPR026893">
    <property type="entry name" value="Tyr/Ser_Pase_IphP-type"/>
</dbReference>
<dbReference type="PANTHER" id="PTHR31126:SF1">
    <property type="entry name" value="TYROSINE SPECIFIC PROTEIN PHOSPHATASES DOMAIN-CONTAINING PROTEIN"/>
    <property type="match status" value="1"/>
</dbReference>
<dbReference type="SUPFAM" id="SSF52799">
    <property type="entry name" value="(Phosphotyrosine protein) phosphatases II"/>
    <property type="match status" value="1"/>
</dbReference>
<accession>A0AA41Q2W9</accession>
<name>A0AA41Q2W9_9ACTN</name>
<organism evidence="3 4">
    <name type="scientific">Yinghuangia soli</name>
    <dbReference type="NCBI Taxonomy" id="2908204"/>
    <lineage>
        <taxon>Bacteria</taxon>
        <taxon>Bacillati</taxon>
        <taxon>Actinomycetota</taxon>
        <taxon>Actinomycetes</taxon>
        <taxon>Kitasatosporales</taxon>
        <taxon>Streptomycetaceae</taxon>
        <taxon>Yinghuangia</taxon>
    </lineage>
</organism>
<dbReference type="Proteomes" id="UP001165378">
    <property type="component" value="Unassembled WGS sequence"/>
</dbReference>
<dbReference type="PANTHER" id="PTHR31126">
    <property type="entry name" value="TYROSINE-PROTEIN PHOSPHATASE"/>
    <property type="match status" value="1"/>
</dbReference>
<keyword evidence="4" id="KW-1185">Reference proteome</keyword>
<dbReference type="AlphaFoldDB" id="A0AA41Q2W9"/>
<dbReference type="InterPro" id="IPR000387">
    <property type="entry name" value="Tyr_Pase_dom"/>
</dbReference>
<sequence>MGHQHADAEDGTIALEGIRNFRDIGGLPTADGRRIRPGRYFRSGHLAKPTEADREALAALGIRLVVDLRSPADIELDGADVLPDGARWINLPMSDPARTSDFWSDIKAGDMAVLRERLGDGKAEKAIAHDYRDQVVSRRANHVTLLNALIEADGLPVVVHCSAGKDRAGIAAALVQRIAGVPDDAILANYLESNDPERRYAPSTDKLAARPELMALFQPFLEVREEYLVGSLEVMDTHWGSFEAYLAEGLEFDEDKQKRLRELLLED</sequence>
<proteinExistence type="inferred from homology"/>
<comment type="caution">
    <text evidence="3">The sequence shown here is derived from an EMBL/GenBank/DDBJ whole genome shotgun (WGS) entry which is preliminary data.</text>
</comment>
<dbReference type="Pfam" id="PF13350">
    <property type="entry name" value="Y_phosphatase3"/>
    <property type="match status" value="1"/>
</dbReference>
<gene>
    <name evidence="3" type="ORF">LZ495_25495</name>
</gene>
<reference evidence="3" key="1">
    <citation type="submission" date="2022-01" db="EMBL/GenBank/DDBJ databases">
        <title>Genome-Based Taxonomic Classification of the Phylum Actinobacteria.</title>
        <authorList>
            <person name="Gao Y."/>
        </authorList>
    </citation>
    <scope>NUCLEOTIDE SEQUENCE</scope>
    <source>
        <strain evidence="3">KLBMP 8922</strain>
    </source>
</reference>